<dbReference type="OrthoDB" id="7010539at2"/>
<accession>A0A6L3ZFD8</accession>
<gene>
    <name evidence="2" type="ORF">F8C82_07860</name>
</gene>
<feature type="domain" description="DUF4935" evidence="1">
    <location>
        <begin position="6"/>
        <end position="192"/>
    </location>
</feature>
<proteinExistence type="predicted"/>
<keyword evidence="3" id="KW-1185">Reference proteome</keyword>
<evidence type="ECO:0000259" key="1">
    <source>
        <dbReference type="Pfam" id="PF16289"/>
    </source>
</evidence>
<evidence type="ECO:0000313" key="2">
    <source>
        <dbReference type="EMBL" id="KAB2815609.1"/>
    </source>
</evidence>
<dbReference type="EMBL" id="WBVQ01000002">
    <property type="protein sequence ID" value="KAB2815609.1"/>
    <property type="molecule type" value="Genomic_DNA"/>
</dbReference>
<dbReference type="RefSeq" id="WP_151693039.1">
    <property type="nucleotide sequence ID" value="NZ_BMGX01000001.1"/>
</dbReference>
<dbReference type="InterPro" id="IPR032557">
    <property type="entry name" value="DUF4935"/>
</dbReference>
<name>A0A6L3ZFD8_9FLAO</name>
<evidence type="ECO:0000313" key="3">
    <source>
        <dbReference type="Proteomes" id="UP000484164"/>
    </source>
</evidence>
<reference evidence="2 3" key="1">
    <citation type="submission" date="2019-10" db="EMBL/GenBank/DDBJ databases">
        <title>Genome sequence of Phaeocystidibacter marisrubri JCM30614 (type strain).</title>
        <authorList>
            <person name="Bowman J.P."/>
        </authorList>
    </citation>
    <scope>NUCLEOTIDE SEQUENCE [LARGE SCALE GENOMIC DNA]</scope>
    <source>
        <strain evidence="2 3">JCM 30614</strain>
    </source>
</reference>
<comment type="caution">
    <text evidence="2">The sequence shown here is derived from an EMBL/GenBank/DDBJ whole genome shotgun (WGS) entry which is preliminary data.</text>
</comment>
<sequence>MIYLALDTNIWLYLANGLDPISNKDHGNLHFELIDRLRDFVQRAEITILVNEVIISEWERNKEHAKHRIEKLKRKAENPKQAFAEIKRYVSRNVDEIEKEFIAGLVRDIELNEEHIVKVETFLKEECQIIPVRDELKIKVFNLSISGKAPFHNKKNNIADASILFSIVNYLEGLTYSGDNQVIFVSNNTEDFTDGKNKDEFHPDIQKELGNKNIQYQRVLPSALELSETILLQIEEHRKHEAWLESVSFSCISNLCVHSESFTPWGYLDKELEVKYESNETIDPDQLDLFPELPRQPKESKKIGISECVICSTTHLLCPDCDELISVEDETEKLSCPECQTQIQIIHDQDPFLLVYDLKEDLIA</sequence>
<dbReference type="AlphaFoldDB" id="A0A6L3ZFD8"/>
<dbReference type="Proteomes" id="UP000484164">
    <property type="component" value="Unassembled WGS sequence"/>
</dbReference>
<protein>
    <recommendedName>
        <fullName evidence="1">DUF4935 domain-containing protein</fullName>
    </recommendedName>
</protein>
<dbReference type="Pfam" id="PF16289">
    <property type="entry name" value="PIN_12"/>
    <property type="match status" value="1"/>
</dbReference>
<organism evidence="2 3">
    <name type="scientific">Phaeocystidibacter marisrubri</name>
    <dbReference type="NCBI Taxonomy" id="1577780"/>
    <lineage>
        <taxon>Bacteria</taxon>
        <taxon>Pseudomonadati</taxon>
        <taxon>Bacteroidota</taxon>
        <taxon>Flavobacteriia</taxon>
        <taxon>Flavobacteriales</taxon>
        <taxon>Phaeocystidibacteraceae</taxon>
        <taxon>Phaeocystidibacter</taxon>
    </lineage>
</organism>